<evidence type="ECO:0000256" key="2">
    <source>
        <dbReference type="ARBA" id="ARBA00023136"/>
    </source>
</evidence>
<comment type="subcellular location">
    <subcellularLocation>
        <location evidence="1">Membrane</location>
        <topology evidence="1">Single-pass type I membrane protein</topology>
    </subcellularLocation>
</comment>
<reference evidence="8" key="1">
    <citation type="submission" date="2016-11" db="UniProtKB">
        <authorList>
            <consortium name="WormBaseParasite"/>
        </authorList>
    </citation>
    <scope>IDENTIFICATION</scope>
</reference>
<accession>A0A1I8F8K4</accession>
<keyword evidence="5" id="KW-0393">Immunoglobulin domain</keyword>
<feature type="compositionally biased region" description="Polar residues" evidence="6">
    <location>
        <begin position="576"/>
        <end position="585"/>
    </location>
</feature>
<evidence type="ECO:0000313" key="8">
    <source>
        <dbReference type="WBParaSite" id="maker-unitig_24828-snap-gene-0.2-mRNA-1"/>
    </source>
</evidence>
<dbReference type="GO" id="GO:0098609">
    <property type="term" value="P:cell-cell adhesion"/>
    <property type="evidence" value="ECO:0007669"/>
    <property type="project" value="TreeGrafter"/>
</dbReference>
<dbReference type="GO" id="GO:0005911">
    <property type="term" value="C:cell-cell junction"/>
    <property type="evidence" value="ECO:0007669"/>
    <property type="project" value="TreeGrafter"/>
</dbReference>
<proteinExistence type="predicted"/>
<evidence type="ECO:0000256" key="3">
    <source>
        <dbReference type="ARBA" id="ARBA00023157"/>
    </source>
</evidence>
<dbReference type="WBParaSite" id="maker-unitig_24828-snap-gene-0.2-mRNA-1">
    <property type="protein sequence ID" value="maker-unitig_24828-snap-gene-0.2-mRNA-1"/>
    <property type="gene ID" value="maker-unitig_24828-snap-gene-0.2"/>
</dbReference>
<dbReference type="AlphaFoldDB" id="A0A1I8F8K4"/>
<keyword evidence="4" id="KW-0325">Glycoprotein</keyword>
<keyword evidence="2" id="KW-0472">Membrane</keyword>
<dbReference type="PANTHER" id="PTHR11640">
    <property type="entry name" value="NEPHRIN"/>
    <property type="match status" value="1"/>
</dbReference>
<evidence type="ECO:0000256" key="6">
    <source>
        <dbReference type="SAM" id="MobiDB-lite"/>
    </source>
</evidence>
<feature type="region of interest" description="Disordered" evidence="6">
    <location>
        <begin position="568"/>
        <end position="591"/>
    </location>
</feature>
<evidence type="ECO:0000256" key="4">
    <source>
        <dbReference type="ARBA" id="ARBA00023180"/>
    </source>
</evidence>
<keyword evidence="3" id="KW-1015">Disulfide bond</keyword>
<dbReference type="Proteomes" id="UP000095280">
    <property type="component" value="Unplaced"/>
</dbReference>
<name>A0A1I8F8K4_9PLAT</name>
<dbReference type="GO" id="GO:0005886">
    <property type="term" value="C:plasma membrane"/>
    <property type="evidence" value="ECO:0007669"/>
    <property type="project" value="TreeGrafter"/>
</dbReference>
<protein>
    <submittedName>
        <fullName evidence="8">Ig-like domain-containing protein</fullName>
    </submittedName>
</protein>
<evidence type="ECO:0000256" key="1">
    <source>
        <dbReference type="ARBA" id="ARBA00004479"/>
    </source>
</evidence>
<feature type="compositionally biased region" description="Low complexity" evidence="6">
    <location>
        <begin position="213"/>
        <end position="227"/>
    </location>
</feature>
<dbReference type="InterPro" id="IPR051275">
    <property type="entry name" value="Cell_adhesion_signaling"/>
</dbReference>
<dbReference type="GO" id="GO:0050839">
    <property type="term" value="F:cell adhesion molecule binding"/>
    <property type="evidence" value="ECO:0007669"/>
    <property type="project" value="TreeGrafter"/>
</dbReference>
<keyword evidence="7" id="KW-1185">Reference proteome</keyword>
<feature type="region of interest" description="Disordered" evidence="6">
    <location>
        <begin position="201"/>
        <end position="236"/>
    </location>
</feature>
<organism evidence="7 8">
    <name type="scientific">Macrostomum lignano</name>
    <dbReference type="NCBI Taxonomy" id="282301"/>
    <lineage>
        <taxon>Eukaryota</taxon>
        <taxon>Metazoa</taxon>
        <taxon>Spiralia</taxon>
        <taxon>Lophotrochozoa</taxon>
        <taxon>Platyhelminthes</taxon>
        <taxon>Rhabditophora</taxon>
        <taxon>Macrostomorpha</taxon>
        <taxon>Macrostomida</taxon>
        <taxon>Macrostomidae</taxon>
        <taxon>Macrostomum</taxon>
    </lineage>
</organism>
<evidence type="ECO:0000313" key="7">
    <source>
        <dbReference type="Proteomes" id="UP000095280"/>
    </source>
</evidence>
<dbReference type="PANTHER" id="PTHR11640:SF31">
    <property type="entry name" value="IRREGULAR CHIASM C-ROUGHEST PROTEIN-RELATED"/>
    <property type="match status" value="1"/>
</dbReference>
<evidence type="ECO:0000256" key="5">
    <source>
        <dbReference type="ARBA" id="ARBA00023319"/>
    </source>
</evidence>
<sequence>TPTRAILGTLSSHHLQLPSATVAEGSQLGLTAGALAATARTELSWLRLRRGVDSARGRRWPDDAANWSAPTTKLGAFEIRLADGGVEWTVARVLSATPSPSASKSDSGSYACVAETSLLGGELRRARQLFYLDVLPARAVNQTVAWRVCGVNSATPISVASAVEGSRLAIDCSVSANIRRRLRGQWRLSGSALTATRPAAGAAAGAGGGATPGCGSARPASSAATTAGAGGDAGQPMRREFSARASVDIIVEYRLGPPEIRATAGSPVLAGHPASLVCQPSTTDPGVPVPEFSGPATPATAAPRCPWPGRRFCSSARPDCPTVAGTICTPENKRRPGIFRCAGGCAVADLVDYVGVADGADCQRLHSGGGAAAAAGCAPGLLNSGKAGALTRWFKNGVEIRQGDAAATTAIEEGYDRGQPRRHSSQPFPRPHSVSLECLVDAQPEPTVTWELLAGTGGADRQQFGWQSDTGVATVVSLPGTLPGVKRDGPVRLPARNRLGESSHVIQAGLHDRLRTSAKPDDILLASSSTMSGAEVTRVGDCPSKRDGAAARGPHTLSRCWPSTTLAAAGGAPSHGRSTVTSTPRELQLPGVGGVRAETPALRLLRFVTRRRDGLLRSGCEVSGRRRHRVESLPQLRASERLTAISFVNSYRLSACLC</sequence>
<feature type="region of interest" description="Disordered" evidence="6">
    <location>
        <begin position="536"/>
        <end position="556"/>
    </location>
</feature>